<dbReference type="EMBL" id="AMZH03009592">
    <property type="protein sequence ID" value="RRT56515.1"/>
    <property type="molecule type" value="Genomic_DNA"/>
</dbReference>
<dbReference type="Proteomes" id="UP000287651">
    <property type="component" value="Unassembled WGS sequence"/>
</dbReference>
<accession>A0A426YXR7</accession>
<reference evidence="1 2" key="1">
    <citation type="journal article" date="2014" name="Agronomy (Basel)">
        <title>A Draft Genome Sequence for Ensete ventricosum, the Drought-Tolerant Tree Against Hunger.</title>
        <authorList>
            <person name="Harrison J."/>
            <person name="Moore K.A."/>
            <person name="Paszkiewicz K."/>
            <person name="Jones T."/>
            <person name="Grant M."/>
            <person name="Ambacheew D."/>
            <person name="Muzemil S."/>
            <person name="Studholme D.J."/>
        </authorList>
    </citation>
    <scope>NUCLEOTIDE SEQUENCE [LARGE SCALE GENOMIC DNA]</scope>
</reference>
<evidence type="ECO:0000313" key="1">
    <source>
        <dbReference type="EMBL" id="RRT56515.1"/>
    </source>
</evidence>
<protein>
    <submittedName>
        <fullName evidence="1">Uncharacterized protein</fullName>
    </submittedName>
</protein>
<evidence type="ECO:0000313" key="2">
    <source>
        <dbReference type="Proteomes" id="UP000287651"/>
    </source>
</evidence>
<comment type="caution">
    <text evidence="1">The sequence shown here is derived from an EMBL/GenBank/DDBJ whole genome shotgun (WGS) entry which is preliminary data.</text>
</comment>
<sequence>MSLVVAQELRHRCARNVRVELEVDMVYSHWSTSTTLLGNGSGLARRRKELWKRTRSTRCSSGSSATARCTRRRCRRQLESARSRCRCRRGSSAAASTTSSTAAVIVPFISARRSSYHFKESLSIPLGSPSFPSGAGLLTFTEMPDVIHSCQAVNQELLWSSPKRRSGRPLLHVFDGSVPSAEGYAPISVGRGDLLLPPSPQICDRSPASPSRRTAAYPSSAVPRGTAILHSPCVQKTVYPPHLTTCQKHISSVLKIIAVELTD</sequence>
<organism evidence="1 2">
    <name type="scientific">Ensete ventricosum</name>
    <name type="common">Abyssinian banana</name>
    <name type="synonym">Musa ensete</name>
    <dbReference type="NCBI Taxonomy" id="4639"/>
    <lineage>
        <taxon>Eukaryota</taxon>
        <taxon>Viridiplantae</taxon>
        <taxon>Streptophyta</taxon>
        <taxon>Embryophyta</taxon>
        <taxon>Tracheophyta</taxon>
        <taxon>Spermatophyta</taxon>
        <taxon>Magnoliopsida</taxon>
        <taxon>Liliopsida</taxon>
        <taxon>Zingiberales</taxon>
        <taxon>Musaceae</taxon>
        <taxon>Ensete</taxon>
    </lineage>
</organism>
<name>A0A426YXR7_ENSVE</name>
<dbReference type="AlphaFoldDB" id="A0A426YXR7"/>
<gene>
    <name evidence="1" type="ORF">B296_00033831</name>
</gene>
<proteinExistence type="predicted"/>